<protein>
    <submittedName>
        <fullName evidence="11">Uncharacterized protein</fullName>
    </submittedName>
</protein>
<dbReference type="CDD" id="cd17919">
    <property type="entry name" value="DEXHc_Snf"/>
    <property type="match status" value="1"/>
</dbReference>
<feature type="domain" description="Helicase C-terminal" evidence="10">
    <location>
        <begin position="719"/>
        <end position="877"/>
    </location>
</feature>
<evidence type="ECO:0000256" key="5">
    <source>
        <dbReference type="PROSITE-ProRule" id="PRU00042"/>
    </source>
</evidence>
<keyword evidence="1" id="KW-0547">Nucleotide-binding</keyword>
<feature type="region of interest" description="Disordered" evidence="7">
    <location>
        <begin position="1190"/>
        <end position="1212"/>
    </location>
</feature>
<dbReference type="InterPro" id="IPR027417">
    <property type="entry name" value="P-loop_NTPase"/>
</dbReference>
<dbReference type="SUPFAM" id="SSF57903">
    <property type="entry name" value="FYVE/PHD zinc finger"/>
    <property type="match status" value="1"/>
</dbReference>
<dbReference type="InterPro" id="IPR038718">
    <property type="entry name" value="SNF2-like_sf"/>
</dbReference>
<dbReference type="Pfam" id="PF00176">
    <property type="entry name" value="SNF2-rel_dom"/>
    <property type="match status" value="1"/>
</dbReference>
<dbReference type="Gene3D" id="3.30.160.60">
    <property type="entry name" value="Classic Zinc Finger"/>
    <property type="match status" value="1"/>
</dbReference>
<dbReference type="Proteomes" id="UP000242519">
    <property type="component" value="Unassembled WGS sequence"/>
</dbReference>
<accession>A0A218YXM3</accession>
<gene>
    <name evidence="11" type="ORF">B2J93_6028</name>
</gene>
<keyword evidence="3" id="KW-0067">ATP-binding</keyword>
<dbReference type="SUPFAM" id="SSF57667">
    <property type="entry name" value="beta-beta-alpha zinc fingers"/>
    <property type="match status" value="1"/>
</dbReference>
<keyword evidence="2" id="KW-0378">Hydrolase</keyword>
<dbReference type="InterPro" id="IPR013083">
    <property type="entry name" value="Znf_RING/FYVE/PHD"/>
</dbReference>
<dbReference type="CDD" id="cd12148">
    <property type="entry name" value="fungal_TF_MHR"/>
    <property type="match status" value="1"/>
</dbReference>
<dbReference type="GO" id="GO:0016787">
    <property type="term" value="F:hydrolase activity"/>
    <property type="evidence" value="ECO:0007669"/>
    <property type="project" value="UniProtKB-KW"/>
</dbReference>
<organism evidence="11 12">
    <name type="scientific">Diplocarpon coronariae</name>
    <dbReference type="NCBI Taxonomy" id="2795749"/>
    <lineage>
        <taxon>Eukaryota</taxon>
        <taxon>Fungi</taxon>
        <taxon>Dikarya</taxon>
        <taxon>Ascomycota</taxon>
        <taxon>Pezizomycotina</taxon>
        <taxon>Leotiomycetes</taxon>
        <taxon>Helotiales</taxon>
        <taxon>Drepanopezizaceae</taxon>
        <taxon>Diplocarpon</taxon>
    </lineage>
</organism>
<dbReference type="STRING" id="503106.A0A218YXM3"/>
<dbReference type="GO" id="GO:0005524">
    <property type="term" value="F:ATP binding"/>
    <property type="evidence" value="ECO:0007669"/>
    <property type="project" value="InterPro"/>
</dbReference>
<dbReference type="GO" id="GO:0003677">
    <property type="term" value="F:DNA binding"/>
    <property type="evidence" value="ECO:0007669"/>
    <property type="project" value="InterPro"/>
</dbReference>
<dbReference type="InterPro" id="IPR036236">
    <property type="entry name" value="Znf_C2H2_sf"/>
</dbReference>
<evidence type="ECO:0000259" key="10">
    <source>
        <dbReference type="PROSITE" id="PS51194"/>
    </source>
</evidence>
<feature type="coiled-coil region" evidence="6">
    <location>
        <begin position="597"/>
        <end position="629"/>
    </location>
</feature>
<dbReference type="InterPro" id="IPR014001">
    <property type="entry name" value="Helicase_ATP-bd"/>
</dbReference>
<dbReference type="GO" id="GO:0008270">
    <property type="term" value="F:zinc ion binding"/>
    <property type="evidence" value="ECO:0007669"/>
    <property type="project" value="UniProtKB-KW"/>
</dbReference>
<dbReference type="PROSITE" id="PS51192">
    <property type="entry name" value="HELICASE_ATP_BIND_1"/>
    <property type="match status" value="1"/>
</dbReference>
<keyword evidence="6" id="KW-0175">Coiled coil</keyword>
<reference evidence="11 12" key="1">
    <citation type="submission" date="2017-04" db="EMBL/GenBank/DDBJ databases">
        <title>Draft genome sequence of Marssonina coronaria NL1: causal agent of apple blotch.</title>
        <authorList>
            <person name="Cheng Q."/>
        </authorList>
    </citation>
    <scope>NUCLEOTIDE SEQUENCE [LARGE SCALE GENOMIC DNA]</scope>
    <source>
        <strain evidence="11 12">NL1</strain>
    </source>
</reference>
<dbReference type="PROSITE" id="PS50157">
    <property type="entry name" value="ZINC_FINGER_C2H2_2"/>
    <property type="match status" value="1"/>
</dbReference>
<dbReference type="Pfam" id="PF00271">
    <property type="entry name" value="Helicase_C"/>
    <property type="match status" value="1"/>
</dbReference>
<dbReference type="InterPro" id="IPR007219">
    <property type="entry name" value="XnlR_reg_dom"/>
</dbReference>
<name>A0A218YXM3_9HELO</name>
<dbReference type="PROSITE" id="PS51194">
    <property type="entry name" value="HELICASE_CTER"/>
    <property type="match status" value="1"/>
</dbReference>
<keyword evidence="4" id="KW-0539">Nucleus</keyword>
<dbReference type="Gene3D" id="3.30.40.10">
    <property type="entry name" value="Zinc/RING finger domain, C3HC4 (zinc finger)"/>
    <property type="match status" value="1"/>
</dbReference>
<feature type="compositionally biased region" description="Low complexity" evidence="7">
    <location>
        <begin position="39"/>
        <end position="50"/>
    </location>
</feature>
<dbReference type="CDD" id="cd18793">
    <property type="entry name" value="SF2_C_SNF"/>
    <property type="match status" value="1"/>
</dbReference>
<comment type="caution">
    <text evidence="11">The sequence shown here is derived from an EMBL/GenBank/DDBJ whole genome shotgun (WGS) entry which is preliminary data.</text>
</comment>
<dbReference type="OrthoDB" id="448448at2759"/>
<evidence type="ECO:0000259" key="8">
    <source>
        <dbReference type="PROSITE" id="PS50157"/>
    </source>
</evidence>
<evidence type="ECO:0000256" key="1">
    <source>
        <dbReference type="ARBA" id="ARBA00022741"/>
    </source>
</evidence>
<dbReference type="EMBL" id="MZNU01000317">
    <property type="protein sequence ID" value="OWP00591.1"/>
    <property type="molecule type" value="Genomic_DNA"/>
</dbReference>
<evidence type="ECO:0000259" key="9">
    <source>
        <dbReference type="PROSITE" id="PS51192"/>
    </source>
</evidence>
<dbReference type="Pfam" id="PF04082">
    <property type="entry name" value="Fungal_trans"/>
    <property type="match status" value="1"/>
</dbReference>
<proteinExistence type="predicted"/>
<keyword evidence="5" id="KW-0862">Zinc</keyword>
<feature type="region of interest" description="Disordered" evidence="7">
    <location>
        <begin position="871"/>
        <end position="896"/>
    </location>
</feature>
<evidence type="ECO:0000256" key="6">
    <source>
        <dbReference type="SAM" id="Coils"/>
    </source>
</evidence>
<dbReference type="InterPro" id="IPR049730">
    <property type="entry name" value="SNF2/RAD54-like_C"/>
</dbReference>
<dbReference type="InterPro" id="IPR000330">
    <property type="entry name" value="SNF2_N"/>
</dbReference>
<sequence>MDSSYEYPDVPDYPENHFRHLTPRPAYPDFTLPVEPESHSFSQESPSSYPQFHLQHEQQTSSPYPAALPEQSLSAISEQKPLAPRSSASSLLSQFLPGVSTVHKMDQVNRCPPKSTSISTQSHCPDLGQPPLQFNTPPNQRSQYIEKEDDEHVGSTPGLLDEEEIEYAKPSRPRLRVRKPNMSLKALENIEKPPKPSRKKAAKDPVLDLTGINVTPVVSTRTAIRKEIATKTAANRNRFFVENKDLLLPLLPPQHNYVKKLVEKENQMTPAQLAELPKTTSYKEIEKQPKGIVATMKPYQLSGLSFMMYLHHNARALPHLLAPSDKNRDCPGFSYLKENDPRRGTGRLQRPFLVVCPLSVLSSWMSEVKKWAPGLKAIRFHGPAPERQRLKKIVVGEIDMYGNLTAQAKQKMKSRRNAEKVISLDTDSEDDNDIGVDLVVTTYDCFKAEQSWFKTAFVWRYVVLDEGHTVKNHASLTSKALHGIKAEYRLILTGTPLQNNLSELWSLLHWLYPEVFIDKTNELFDTSFNLSKGQCSNTVLDNSRRLLELIMLRRMKTSPGVELNLPPKTELLLFVPLSPMQRFWYTRMITKADQGLLDELFKRAKSKEEENMQSLKEAEEREAELMKMEAGALAVLENDELIGTDAWKETKAILEQTVQREQIEIEGKRSDWQKLMNLLMQLRKVCNHPYQITNAEPEPYESGDHVITASGKFIVLEKLVTELVIKQKKKILIFSGFTKMLDLVEELLSLRGGDGTHYRSMRIDGSTARARRNLGIRMFNDLSSDYRVMLISTRAGGLGINLATASDVVLLDQDWNPQITLQAEARAHRIGQKNAVTIYKLVSQGTVEEQMMGRIQKKLYLSAKVTEAMEDTHTRFGTGKKSKKRPSKEDDNMPQLNTSQLMTLVRRGASAISRPEVDVNEMLSWDWETTVAKCKDQPADVTVKKDAIPDAKVDEEAERKWLSAMERVESSVFDGKKLSQSARSNTNKDIAQEFFKKEDRRIGKNTTVMVGGYAISKESMNCAWGEAIPTMAGKDSRLAGTKRAKKTAPEPQSHCQVCIDGGELHCCQLCPRAFHFDCLSRDYQSKARGWQFNCPQHQCFDCHQGTQDAGGMLYRCRWCEKAYCEDCLDFDQTTLIGHTLLEYDLLHFPEATNAFYIQCHGCTEHFKEIPKDYALVAELAEGIQSHHDATFGKRSQASTRAGSMTDAPTVESNGIRSPIVIDDEYEAQGTSQKRKINIKIKHAAPTSGKKGRLGRWFGSWFGRWGTLVIRLLCRRDVAASGMGGMDRPSGRVLLVDLGADQICFSSDFHGHHGHHGHGHGHGNGPGITTTTSAAIPNGKACRFCTRQFAKTEHLIRHERCHTKERPFQCSICGKNYSRNNTTTVAPEVFSNNDAATTSDAVEAPATPMRLRNKRASLSSLSSPPVSGALAEAAGFQSPGFDARPALDFPAQMFGHDVYPAAELGPAGYQSAGTVMAQIDPTLAGENLESLADLENLDGSARMTFPGPFLDPALQQYPPRPNLYPPYPPPDHMPYVPPPADHFQCWLVGQDFDLPAFNEAFLPPTAAEFLGLHGPHSAPQWKDHDMPSPETGAMLSLRLRWERDLVPNLDFLNVAIQLFFTGFNPIFPIFHAPTWRPSEHSLLLLLSICSIGTLFMGSDATTIQAAKMFETVHQTIQGSWATISSKPARERLAFIQAALIGQIFAYLSGNPKYLGLVKNFHINLVDLARRSDLLESTRAIPRLESEAPEELDEAWASTAMGIYIQDAQFASTFHGSPILQHDASRLSVASSDELFAAATPTRWAHLTRLAPPPTRLSTHLHIHQPSHNCTTPLSKELACKDSRISASLILHSISASVQASKASHSLSPSARRGFEEALICWYHAYEETRTTQDPDALCLMVLYHEIFMSLLVDFRQLELAIGSNAPEAVAYARAWSTSVDAQRAIIHASLIHRQAEGIRYDAEPALHVPRSMFLAARAWYCYIHFDTSDQTRAGDGDGLDAIPEIKMFNIDPLQYLPGANGYDTGKPMVSEAATLGRLMDLLEQVGHWGIARRFAVIFRSLIYGEQQLV</sequence>
<evidence type="ECO:0000256" key="7">
    <source>
        <dbReference type="SAM" id="MobiDB-lite"/>
    </source>
</evidence>
<dbReference type="InterPro" id="IPR001650">
    <property type="entry name" value="Helicase_C-like"/>
</dbReference>
<dbReference type="SUPFAM" id="SSF52540">
    <property type="entry name" value="P-loop containing nucleoside triphosphate hydrolases"/>
    <property type="match status" value="2"/>
</dbReference>
<evidence type="ECO:0000256" key="2">
    <source>
        <dbReference type="ARBA" id="ARBA00022801"/>
    </source>
</evidence>
<dbReference type="InterPro" id="IPR011011">
    <property type="entry name" value="Znf_FYVE_PHD"/>
</dbReference>
<dbReference type="GO" id="GO:0006351">
    <property type="term" value="P:DNA-templated transcription"/>
    <property type="evidence" value="ECO:0007669"/>
    <property type="project" value="InterPro"/>
</dbReference>
<dbReference type="InParanoid" id="A0A218YXM3"/>
<feature type="domain" description="C2H2-type" evidence="8">
    <location>
        <begin position="1339"/>
        <end position="1366"/>
    </location>
</feature>
<evidence type="ECO:0000313" key="12">
    <source>
        <dbReference type="Proteomes" id="UP000242519"/>
    </source>
</evidence>
<dbReference type="SMART" id="SM00487">
    <property type="entry name" value="DEXDc"/>
    <property type="match status" value="1"/>
</dbReference>
<feature type="region of interest" description="Disordered" evidence="7">
    <location>
        <begin position="1"/>
        <end position="89"/>
    </location>
</feature>
<dbReference type="Gene3D" id="3.40.50.10810">
    <property type="entry name" value="Tandem AAA-ATPase domain"/>
    <property type="match status" value="1"/>
</dbReference>
<keyword evidence="12" id="KW-1185">Reference proteome</keyword>
<dbReference type="Gene3D" id="3.40.50.300">
    <property type="entry name" value="P-loop containing nucleotide triphosphate hydrolases"/>
    <property type="match status" value="1"/>
</dbReference>
<keyword evidence="5" id="KW-0479">Metal-binding</keyword>
<feature type="compositionally biased region" description="Polar residues" evidence="7">
    <location>
        <begin position="1193"/>
        <end position="1202"/>
    </location>
</feature>
<evidence type="ECO:0000256" key="3">
    <source>
        <dbReference type="ARBA" id="ARBA00022840"/>
    </source>
</evidence>
<evidence type="ECO:0000256" key="4">
    <source>
        <dbReference type="ARBA" id="ARBA00023242"/>
    </source>
</evidence>
<evidence type="ECO:0000313" key="11">
    <source>
        <dbReference type="EMBL" id="OWP00591.1"/>
    </source>
</evidence>
<dbReference type="PANTHER" id="PTHR10799">
    <property type="entry name" value="SNF2/RAD54 HELICASE FAMILY"/>
    <property type="match status" value="1"/>
</dbReference>
<dbReference type="InterPro" id="IPR013087">
    <property type="entry name" value="Znf_C2H2_type"/>
</dbReference>
<keyword evidence="5" id="KW-0863">Zinc-finger</keyword>
<dbReference type="PROSITE" id="PS00028">
    <property type="entry name" value="ZINC_FINGER_C2H2_1"/>
    <property type="match status" value="1"/>
</dbReference>
<feature type="domain" description="Helicase ATP-binding" evidence="9">
    <location>
        <begin position="349"/>
        <end position="514"/>
    </location>
</feature>
<dbReference type="SMART" id="SM00490">
    <property type="entry name" value="HELICc"/>
    <property type="match status" value="1"/>
</dbReference>